<dbReference type="FunFam" id="3.40.640.10:FF:000089">
    <property type="entry name" value="Aminotransferase, DegT/DnrJ/EryC1/StrS family"/>
    <property type="match status" value="1"/>
</dbReference>
<comment type="similarity">
    <text evidence="2 5">Belongs to the DegT/DnrJ/EryC1 family.</text>
</comment>
<dbReference type="InterPro" id="IPR015422">
    <property type="entry name" value="PyrdxlP-dep_Trfase_small"/>
</dbReference>
<dbReference type="OrthoDB" id="9810913at2"/>
<evidence type="ECO:0000313" key="6">
    <source>
        <dbReference type="EMBL" id="PYE02514.1"/>
    </source>
</evidence>
<dbReference type="Gene3D" id="3.90.1150.10">
    <property type="entry name" value="Aspartate Aminotransferase, domain 1"/>
    <property type="match status" value="1"/>
</dbReference>
<dbReference type="CDD" id="cd00616">
    <property type="entry name" value="AHBA_syn"/>
    <property type="match status" value="1"/>
</dbReference>
<sequence length="389" mass="43186">MQIPPFSLEAQISEIGEEIEEALIKVFRSGKYIGGEEVASFEKAFALAIETSYSVSCNSGTDALILALRSLNIGQGDEVITSSFSFFATAEAITSVGARPVFVDIDPENYLMDLGLIENAITSRTKAILPVHLFGHPLDMDKVMAIAKENNLKVVEDCAQAAGAHWRGKPVGSYGDVGCFSFFPTKNLGAAGDGGAITTNDFDLAKIIRELALHGSPKRYFHTNIGYNSRLDSLQAAILNVKLNRLNKWIEQRKTIAINYINNLSMIEGIKLPSNTLINKSGHSWNQFVIRIIDNSFFENIESASENVCKNSNRDLFKTELYRLGVNTIIYYPIPIHLQPAYKDLGYQEGSLPITEKICSQVISLPIFPEFKSIQQSYVIDKIKEIFRK</sequence>
<evidence type="ECO:0000256" key="3">
    <source>
        <dbReference type="PIRSR" id="PIRSR000390-1"/>
    </source>
</evidence>
<dbReference type="GO" id="GO:0030170">
    <property type="term" value="F:pyridoxal phosphate binding"/>
    <property type="evidence" value="ECO:0007669"/>
    <property type="project" value="UniProtKB-ARBA"/>
</dbReference>
<gene>
    <name evidence="6" type="ORF">DNJ73_01740</name>
</gene>
<accession>A0A318R2J6</accession>
<organism evidence="6 7">
    <name type="scientific">Prochlorococcus marinus XMU1408</name>
    <dbReference type="NCBI Taxonomy" id="2213228"/>
    <lineage>
        <taxon>Bacteria</taxon>
        <taxon>Bacillati</taxon>
        <taxon>Cyanobacteriota</taxon>
        <taxon>Cyanophyceae</taxon>
        <taxon>Synechococcales</taxon>
        <taxon>Prochlorococcaceae</taxon>
        <taxon>Prochlorococcus</taxon>
    </lineage>
</organism>
<dbReference type="Proteomes" id="UP000247807">
    <property type="component" value="Unassembled WGS sequence"/>
</dbReference>
<dbReference type="InterPro" id="IPR015421">
    <property type="entry name" value="PyrdxlP-dep_Trfase_major"/>
</dbReference>
<evidence type="ECO:0000313" key="7">
    <source>
        <dbReference type="Proteomes" id="UP000247807"/>
    </source>
</evidence>
<dbReference type="RefSeq" id="WP_158466011.1">
    <property type="nucleotide sequence ID" value="NZ_QJUE01000002.1"/>
</dbReference>
<dbReference type="InterPro" id="IPR015424">
    <property type="entry name" value="PyrdxlP-dep_Trfase"/>
</dbReference>
<dbReference type="PANTHER" id="PTHR30244:SF36">
    <property type="entry name" value="3-OXO-GLUCOSE-6-PHOSPHATE:GLUTAMATE AMINOTRANSFERASE"/>
    <property type="match status" value="1"/>
</dbReference>
<dbReference type="PANTHER" id="PTHR30244">
    <property type="entry name" value="TRANSAMINASE"/>
    <property type="match status" value="1"/>
</dbReference>
<reference evidence="6 7" key="1">
    <citation type="journal article" date="2018" name="Appl. Environ. Microbiol.">
        <title>Genome rearrangement shapes Prochlorococcus ecological adaptation.</title>
        <authorList>
            <person name="Yan W."/>
            <person name="Wei S."/>
            <person name="Wang Q."/>
            <person name="Xiao X."/>
            <person name="Zeng Q."/>
            <person name="Jiao N."/>
            <person name="Zhang R."/>
        </authorList>
    </citation>
    <scope>NUCLEOTIDE SEQUENCE [LARGE SCALE GENOMIC DNA]</scope>
    <source>
        <strain evidence="6 7">XMU1408</strain>
    </source>
</reference>
<feature type="modified residue" description="N6-(pyridoxal phosphate)lysine" evidence="4">
    <location>
        <position position="186"/>
    </location>
</feature>
<dbReference type="AlphaFoldDB" id="A0A318R2J6"/>
<evidence type="ECO:0000256" key="1">
    <source>
        <dbReference type="ARBA" id="ARBA00022898"/>
    </source>
</evidence>
<keyword evidence="6" id="KW-0808">Transferase</keyword>
<dbReference type="InterPro" id="IPR000653">
    <property type="entry name" value="DegT/StrS_aminotransferase"/>
</dbReference>
<evidence type="ECO:0000256" key="2">
    <source>
        <dbReference type="ARBA" id="ARBA00037999"/>
    </source>
</evidence>
<dbReference type="EMBL" id="QJUE01000002">
    <property type="protein sequence ID" value="PYE02514.1"/>
    <property type="molecule type" value="Genomic_DNA"/>
</dbReference>
<dbReference type="PIRSF" id="PIRSF000390">
    <property type="entry name" value="PLP_StrS"/>
    <property type="match status" value="1"/>
</dbReference>
<dbReference type="SUPFAM" id="SSF53383">
    <property type="entry name" value="PLP-dependent transferases"/>
    <property type="match status" value="1"/>
</dbReference>
<dbReference type="Gene3D" id="3.40.640.10">
    <property type="entry name" value="Type I PLP-dependent aspartate aminotransferase-like (Major domain)"/>
    <property type="match status" value="1"/>
</dbReference>
<evidence type="ECO:0000256" key="4">
    <source>
        <dbReference type="PIRSR" id="PIRSR000390-2"/>
    </source>
</evidence>
<dbReference type="GO" id="GO:0008483">
    <property type="term" value="F:transaminase activity"/>
    <property type="evidence" value="ECO:0007669"/>
    <property type="project" value="UniProtKB-KW"/>
</dbReference>
<dbReference type="Pfam" id="PF01041">
    <property type="entry name" value="DegT_DnrJ_EryC1"/>
    <property type="match status" value="1"/>
</dbReference>
<proteinExistence type="inferred from homology"/>
<name>A0A318R2J6_PROMR</name>
<feature type="active site" description="Proton acceptor" evidence="3">
    <location>
        <position position="186"/>
    </location>
</feature>
<keyword evidence="1 4" id="KW-0663">Pyridoxal phosphate</keyword>
<keyword evidence="6" id="KW-0032">Aminotransferase</keyword>
<comment type="caution">
    <text evidence="6">The sequence shown here is derived from an EMBL/GenBank/DDBJ whole genome shotgun (WGS) entry which is preliminary data.</text>
</comment>
<protein>
    <submittedName>
        <fullName evidence="6">DegT/DnrJ/EryC1/StrS family aminotransferase</fullName>
    </submittedName>
</protein>
<evidence type="ECO:0000256" key="5">
    <source>
        <dbReference type="RuleBase" id="RU004508"/>
    </source>
</evidence>
<dbReference type="GO" id="GO:0000271">
    <property type="term" value="P:polysaccharide biosynthetic process"/>
    <property type="evidence" value="ECO:0007669"/>
    <property type="project" value="TreeGrafter"/>
</dbReference>